<sequence length="395" mass="45318">AEEYKTKGNQAFSAKEYEKAIEFFSKAIDVDPSNHVLYSNRSASYSSLKQYDKALEDANKTVELKSDWAKGYSRKGAALHGLGKLKEARETYEEGLKVDPNNAQLKKALEEIERADNNRVKEALMFLLTGAMNFPQEPQEPQEPKETEKPTVPEPKTRDIPEPEPEPTEKSEDDLKKEEAIKEKNLGNEAYKKREFEKALQHYDKAWELDSTNASILTNKAAVLFEQENYEECIKICEQAVDVGREHRADFKLIARAYGRVGNAYVKLNKFDEAIKYYGKSLAEHRTPEILAKSNEVQKLKVKYEKEAYHNPELSEKAREAGNELFKKNDFAGAVQQYTEAIKRNENDPKSYSNRAACYTKLMAFQEALKDCETCINLDPTFVFFLLIEKLNVYI</sequence>
<dbReference type="Proteomes" id="UP000789901">
    <property type="component" value="Unassembled WGS sequence"/>
</dbReference>
<dbReference type="Gene3D" id="1.25.40.10">
    <property type="entry name" value="Tetratricopeptide repeat domain"/>
    <property type="match status" value="3"/>
</dbReference>
<comment type="caution">
    <text evidence="5">The sequence shown here is derived from an EMBL/GenBank/DDBJ whole genome shotgun (WGS) entry which is preliminary data.</text>
</comment>
<organism evidence="5 6">
    <name type="scientific">Gigaspora margarita</name>
    <dbReference type="NCBI Taxonomy" id="4874"/>
    <lineage>
        <taxon>Eukaryota</taxon>
        <taxon>Fungi</taxon>
        <taxon>Fungi incertae sedis</taxon>
        <taxon>Mucoromycota</taxon>
        <taxon>Glomeromycotina</taxon>
        <taxon>Glomeromycetes</taxon>
        <taxon>Diversisporales</taxon>
        <taxon>Gigasporaceae</taxon>
        <taxon>Gigaspora</taxon>
    </lineage>
</organism>
<dbReference type="SMART" id="SM00028">
    <property type="entry name" value="TPR"/>
    <property type="match status" value="8"/>
</dbReference>
<evidence type="ECO:0000256" key="2">
    <source>
        <dbReference type="ARBA" id="ARBA00022803"/>
    </source>
</evidence>
<feature type="repeat" description="TPR" evidence="3">
    <location>
        <begin position="255"/>
        <end position="288"/>
    </location>
</feature>
<proteinExistence type="predicted"/>
<feature type="repeat" description="TPR" evidence="3">
    <location>
        <begin position="1"/>
        <end position="34"/>
    </location>
</feature>
<feature type="repeat" description="TPR" evidence="3">
    <location>
        <begin position="349"/>
        <end position="382"/>
    </location>
</feature>
<dbReference type="InterPro" id="IPR011990">
    <property type="entry name" value="TPR-like_helical_dom_sf"/>
</dbReference>
<dbReference type="PROSITE" id="PS50293">
    <property type="entry name" value="TPR_REGION"/>
    <property type="match status" value="3"/>
</dbReference>
<dbReference type="PANTHER" id="PTHR22904">
    <property type="entry name" value="TPR REPEAT CONTAINING PROTEIN"/>
    <property type="match status" value="1"/>
</dbReference>
<feature type="non-terminal residue" evidence="5">
    <location>
        <position position="1"/>
    </location>
</feature>
<reference evidence="5 6" key="1">
    <citation type="submission" date="2021-06" db="EMBL/GenBank/DDBJ databases">
        <authorList>
            <person name="Kallberg Y."/>
            <person name="Tangrot J."/>
            <person name="Rosling A."/>
        </authorList>
    </citation>
    <scope>NUCLEOTIDE SEQUENCE [LARGE SCALE GENOMIC DNA]</scope>
    <source>
        <strain evidence="5 6">120-4 pot B 10/14</strain>
    </source>
</reference>
<accession>A0ABN7VI36</accession>
<dbReference type="EMBL" id="CAJVQB010015414">
    <property type="protein sequence ID" value="CAG8774477.1"/>
    <property type="molecule type" value="Genomic_DNA"/>
</dbReference>
<feature type="region of interest" description="Disordered" evidence="4">
    <location>
        <begin position="134"/>
        <end position="177"/>
    </location>
</feature>
<evidence type="ECO:0000313" key="6">
    <source>
        <dbReference type="Proteomes" id="UP000789901"/>
    </source>
</evidence>
<dbReference type="PROSITE" id="PS50005">
    <property type="entry name" value="TPR"/>
    <property type="match status" value="5"/>
</dbReference>
<feature type="compositionally biased region" description="Basic and acidic residues" evidence="4">
    <location>
        <begin position="142"/>
        <end position="177"/>
    </location>
</feature>
<dbReference type="PANTHER" id="PTHR22904:SF523">
    <property type="entry name" value="STRESS-INDUCED-PHOSPHOPROTEIN 1"/>
    <property type="match status" value="1"/>
</dbReference>
<keyword evidence="1" id="KW-0677">Repeat</keyword>
<feature type="repeat" description="TPR" evidence="3">
    <location>
        <begin position="69"/>
        <end position="102"/>
    </location>
</feature>
<evidence type="ECO:0000256" key="1">
    <source>
        <dbReference type="ARBA" id="ARBA00022737"/>
    </source>
</evidence>
<dbReference type="InterPro" id="IPR019734">
    <property type="entry name" value="TPR_rpt"/>
</dbReference>
<name>A0ABN7VI36_GIGMA</name>
<keyword evidence="2 3" id="KW-0802">TPR repeat</keyword>
<evidence type="ECO:0000313" key="5">
    <source>
        <dbReference type="EMBL" id="CAG8774477.1"/>
    </source>
</evidence>
<dbReference type="Pfam" id="PF13424">
    <property type="entry name" value="TPR_12"/>
    <property type="match status" value="1"/>
</dbReference>
<dbReference type="Pfam" id="PF00515">
    <property type="entry name" value="TPR_1"/>
    <property type="match status" value="3"/>
</dbReference>
<evidence type="ECO:0000256" key="4">
    <source>
        <dbReference type="SAM" id="MobiDB-lite"/>
    </source>
</evidence>
<protein>
    <submittedName>
        <fullName evidence="5">33098_t:CDS:1</fullName>
    </submittedName>
</protein>
<feature type="repeat" description="TPR" evidence="3">
    <location>
        <begin position="180"/>
        <end position="213"/>
    </location>
</feature>
<evidence type="ECO:0000256" key="3">
    <source>
        <dbReference type="PROSITE-ProRule" id="PRU00339"/>
    </source>
</evidence>
<keyword evidence="6" id="KW-1185">Reference proteome</keyword>
<dbReference type="SUPFAM" id="SSF48452">
    <property type="entry name" value="TPR-like"/>
    <property type="match status" value="3"/>
</dbReference>
<gene>
    <name evidence="5" type="ORF">GMARGA_LOCUS18906</name>
</gene>